<evidence type="ECO:0000313" key="6">
    <source>
        <dbReference type="Proteomes" id="UP000597444"/>
    </source>
</evidence>
<dbReference type="Proteomes" id="UP000597444">
    <property type="component" value="Unassembled WGS sequence"/>
</dbReference>
<dbReference type="PRINTS" id="PR00757">
    <property type="entry name" value="AMINEOXDASEF"/>
</dbReference>
<evidence type="ECO:0000259" key="4">
    <source>
        <dbReference type="Pfam" id="PF01593"/>
    </source>
</evidence>
<reference evidence="5" key="1">
    <citation type="submission" date="2020-10" db="EMBL/GenBank/DDBJ databases">
        <title>Taxonomic study of unclassified bacteria belonging to the class Ktedonobacteria.</title>
        <authorList>
            <person name="Yabe S."/>
            <person name="Wang C.M."/>
            <person name="Zheng Y."/>
            <person name="Sakai Y."/>
            <person name="Cavaletti L."/>
            <person name="Monciardini P."/>
            <person name="Donadio S."/>
        </authorList>
    </citation>
    <scope>NUCLEOTIDE SEQUENCE</scope>
    <source>
        <strain evidence="5">ID150040</strain>
    </source>
</reference>
<dbReference type="Gene3D" id="3.90.660.10">
    <property type="match status" value="1"/>
</dbReference>
<dbReference type="Gene3D" id="1.10.405.10">
    <property type="entry name" value="Guanine Nucleotide Dissociation Inhibitor, domain 1"/>
    <property type="match status" value="1"/>
</dbReference>
<evidence type="ECO:0000256" key="3">
    <source>
        <dbReference type="PIRSR" id="PIRSR601613-1"/>
    </source>
</evidence>
<dbReference type="InterPro" id="IPR050281">
    <property type="entry name" value="Flavin_monoamine_oxidase"/>
</dbReference>
<sequence>MTQIAVVGAGIAGLNATLTLQDAGLSCTIYEASHRIGGRMHSDTRTWTDGMVSEWCGEFIGTDHETMHQLIKRFGLRTADLGGGRIDQARSVLYFHNRYYPAKELAEDFEALAPLLQQQFQEVGFPTTYTHFTPEGVRLDHLSVYEWIEQYVQGGHEIPMGHLLETTCTGFYGLDTREQSALNLVYLFGSPDVARGLLTSGPIEASCKIVGGNEQLPQAIAHSLPQGCIHLGHQLLALERTSDASLILTFAAAGGTFEVHCDHVILALPFSALRHVDYRRAGFDPLKQIAIQELGYGTISKLLLQFDRPYWYEEGPWPQPDNGFVITDLDIQTLWDTSLGQASTMGLLVDYTGGKRGAAYAPPTPYSTTDDTPNLQQYAQNCLQQLESVFPGISTHYIGKAALSYPTGDPFLLGSYACWRVGQYTRFAGYEGACQEPIHFAGEHCSVSFQGYMEGAAREGARAALEIVQDVARGKG</sequence>
<dbReference type="SUPFAM" id="SSF51905">
    <property type="entry name" value="FAD/NAD(P)-binding domain"/>
    <property type="match status" value="1"/>
</dbReference>
<keyword evidence="2" id="KW-0560">Oxidoreductase</keyword>
<feature type="domain" description="Amine oxidase" evidence="4">
    <location>
        <begin position="11"/>
        <end position="467"/>
    </location>
</feature>
<name>A0A8J3N6I1_9CHLR</name>
<feature type="binding site" evidence="3">
    <location>
        <position position="351"/>
    </location>
    <ligand>
        <name>substrate</name>
    </ligand>
</feature>
<dbReference type="PANTHER" id="PTHR10742:SF410">
    <property type="entry name" value="LYSINE-SPECIFIC HISTONE DEMETHYLASE 2"/>
    <property type="match status" value="1"/>
</dbReference>
<dbReference type="InterPro" id="IPR001613">
    <property type="entry name" value="Flavin_amine_oxidase"/>
</dbReference>
<comment type="caution">
    <text evidence="5">The sequence shown here is derived from an EMBL/GenBank/DDBJ whole genome shotgun (WGS) entry which is preliminary data.</text>
</comment>
<protein>
    <recommendedName>
        <fullName evidence="4">Amine oxidase domain-containing protein</fullName>
    </recommendedName>
</protein>
<dbReference type="Pfam" id="PF01593">
    <property type="entry name" value="Amino_oxidase"/>
    <property type="match status" value="1"/>
</dbReference>
<organism evidence="5 6">
    <name type="scientific">Reticulibacter mediterranei</name>
    <dbReference type="NCBI Taxonomy" id="2778369"/>
    <lineage>
        <taxon>Bacteria</taxon>
        <taxon>Bacillati</taxon>
        <taxon>Chloroflexota</taxon>
        <taxon>Ktedonobacteria</taxon>
        <taxon>Ktedonobacterales</taxon>
        <taxon>Reticulibacteraceae</taxon>
        <taxon>Reticulibacter</taxon>
    </lineage>
</organism>
<evidence type="ECO:0000313" key="5">
    <source>
        <dbReference type="EMBL" id="GHO97583.1"/>
    </source>
</evidence>
<accession>A0A8J3N6I1</accession>
<dbReference type="PANTHER" id="PTHR10742">
    <property type="entry name" value="FLAVIN MONOAMINE OXIDASE"/>
    <property type="match status" value="1"/>
</dbReference>
<dbReference type="InterPro" id="IPR036188">
    <property type="entry name" value="FAD/NAD-bd_sf"/>
</dbReference>
<evidence type="ECO:0000256" key="1">
    <source>
        <dbReference type="ARBA" id="ARBA00001974"/>
    </source>
</evidence>
<dbReference type="AlphaFoldDB" id="A0A8J3N6I1"/>
<proteinExistence type="predicted"/>
<dbReference type="EMBL" id="BNJK01000001">
    <property type="protein sequence ID" value="GHO97583.1"/>
    <property type="molecule type" value="Genomic_DNA"/>
</dbReference>
<dbReference type="InterPro" id="IPR002937">
    <property type="entry name" value="Amino_oxidase"/>
</dbReference>
<keyword evidence="6" id="KW-1185">Reference proteome</keyword>
<gene>
    <name evidence="5" type="ORF">KSF_076310</name>
</gene>
<dbReference type="GO" id="GO:0016491">
    <property type="term" value="F:oxidoreductase activity"/>
    <property type="evidence" value="ECO:0007669"/>
    <property type="project" value="UniProtKB-KW"/>
</dbReference>
<dbReference type="RefSeq" id="WP_220208118.1">
    <property type="nucleotide sequence ID" value="NZ_BNJK01000001.1"/>
</dbReference>
<evidence type="ECO:0000256" key="2">
    <source>
        <dbReference type="ARBA" id="ARBA00023002"/>
    </source>
</evidence>
<dbReference type="Gene3D" id="3.50.50.60">
    <property type="entry name" value="FAD/NAD(P)-binding domain"/>
    <property type="match status" value="1"/>
</dbReference>
<feature type="binding site" evidence="3">
    <location>
        <begin position="31"/>
        <end position="32"/>
    </location>
    <ligand>
        <name>FAD</name>
        <dbReference type="ChEBI" id="CHEBI:57692"/>
    </ligand>
</feature>
<dbReference type="SUPFAM" id="SSF54373">
    <property type="entry name" value="FAD-linked reductases, C-terminal domain"/>
    <property type="match status" value="1"/>
</dbReference>
<comment type="cofactor">
    <cofactor evidence="1">
        <name>FAD</name>
        <dbReference type="ChEBI" id="CHEBI:57692"/>
    </cofactor>
</comment>